<evidence type="ECO:0000256" key="1">
    <source>
        <dbReference type="ARBA" id="ARBA00006718"/>
    </source>
</evidence>
<dbReference type="GO" id="GO:0016226">
    <property type="term" value="P:iron-sulfur cluster assembly"/>
    <property type="evidence" value="ECO:0007669"/>
    <property type="project" value="InterPro"/>
</dbReference>
<accession>A0A9P6VVI3</accession>
<gene>
    <name evidence="3" type="primary">ISA2</name>
    <name evidence="3" type="ORF">C6P46_001271</name>
</gene>
<dbReference type="PANTHER" id="PTHR43011:SF1">
    <property type="entry name" value="IRON-SULFUR CLUSTER ASSEMBLY 2 HOMOLOG, MITOCHONDRIAL"/>
    <property type="match status" value="1"/>
</dbReference>
<reference evidence="3 4" key="1">
    <citation type="submission" date="2020-11" db="EMBL/GenBank/DDBJ databases">
        <title>Kefir isolates.</title>
        <authorList>
            <person name="Marcisauskas S."/>
            <person name="Kim Y."/>
            <person name="Blasche S."/>
        </authorList>
    </citation>
    <scope>NUCLEOTIDE SEQUENCE [LARGE SCALE GENOMIC DNA]</scope>
    <source>
        <strain evidence="3 4">KR</strain>
    </source>
</reference>
<comment type="similarity">
    <text evidence="1">Belongs to the HesB/IscA family.</text>
</comment>
<evidence type="ECO:0000313" key="4">
    <source>
        <dbReference type="Proteomes" id="UP000777482"/>
    </source>
</evidence>
<dbReference type="Gene3D" id="2.60.300.12">
    <property type="entry name" value="HesB-like domain"/>
    <property type="match status" value="1"/>
</dbReference>
<dbReference type="PANTHER" id="PTHR43011">
    <property type="entry name" value="IRON-SULFUR CLUSTER ASSEMBLY 2 HOMOLOG, MITOCHONDRIAL"/>
    <property type="match status" value="1"/>
</dbReference>
<dbReference type="AlphaFoldDB" id="A0A9P6VVI3"/>
<sequence>MASLNPGQIKSQQIPLPADTLVDSTNPCPKYQHGFDASNLLKGDRAGKELSHLCFLSGGNPLLLDDSAEPPTNPSEDFEPVEQELKEGEALEMHLTEAAIKQIERAQAKANDPTLSLRLIVESGGCHGYQYKMQSGILAEADSSPPRSTSRFAPPTETTASLLVDSASLPLVKGSTIDYATELIGSAFRIKDNPQSKDAGCGCGVSWELKDI</sequence>
<evidence type="ECO:0000313" key="3">
    <source>
        <dbReference type="EMBL" id="KAG0655025.1"/>
    </source>
</evidence>
<dbReference type="Proteomes" id="UP000777482">
    <property type="component" value="Unassembled WGS sequence"/>
</dbReference>
<dbReference type="SUPFAM" id="SSF89360">
    <property type="entry name" value="HesB-like domain"/>
    <property type="match status" value="1"/>
</dbReference>
<dbReference type="GO" id="GO:0005506">
    <property type="term" value="F:iron ion binding"/>
    <property type="evidence" value="ECO:0007669"/>
    <property type="project" value="TreeGrafter"/>
</dbReference>
<dbReference type="InterPro" id="IPR016092">
    <property type="entry name" value="ATAP"/>
</dbReference>
<dbReference type="GO" id="GO:0005739">
    <property type="term" value="C:mitochondrion"/>
    <property type="evidence" value="ECO:0007669"/>
    <property type="project" value="TreeGrafter"/>
</dbReference>
<proteinExistence type="inferred from homology"/>
<dbReference type="EMBL" id="PUHQ01000131">
    <property type="protein sequence ID" value="KAG0655025.1"/>
    <property type="molecule type" value="Genomic_DNA"/>
</dbReference>
<dbReference type="GO" id="GO:0051539">
    <property type="term" value="F:4 iron, 4 sulfur cluster binding"/>
    <property type="evidence" value="ECO:0007669"/>
    <property type="project" value="TreeGrafter"/>
</dbReference>
<dbReference type="InterPro" id="IPR000361">
    <property type="entry name" value="ATAP_core_dom"/>
</dbReference>
<dbReference type="OrthoDB" id="1938621at2759"/>
<feature type="domain" description="Core" evidence="2">
    <location>
        <begin position="92"/>
        <end position="203"/>
    </location>
</feature>
<protein>
    <submittedName>
        <fullName evidence="3">[4Fe-4S] proteins maturation</fullName>
    </submittedName>
</protein>
<dbReference type="NCBIfam" id="TIGR00049">
    <property type="entry name" value="iron-sulfur cluster assembly accessory protein"/>
    <property type="match status" value="1"/>
</dbReference>
<organism evidence="3 4">
    <name type="scientific">Rhodotorula mucilaginosa</name>
    <name type="common">Yeast</name>
    <name type="synonym">Rhodotorula rubra</name>
    <dbReference type="NCBI Taxonomy" id="5537"/>
    <lineage>
        <taxon>Eukaryota</taxon>
        <taxon>Fungi</taxon>
        <taxon>Dikarya</taxon>
        <taxon>Basidiomycota</taxon>
        <taxon>Pucciniomycotina</taxon>
        <taxon>Microbotryomycetes</taxon>
        <taxon>Sporidiobolales</taxon>
        <taxon>Sporidiobolaceae</taxon>
        <taxon>Rhodotorula</taxon>
    </lineage>
</organism>
<comment type="caution">
    <text evidence="3">The sequence shown here is derived from an EMBL/GenBank/DDBJ whole genome shotgun (WGS) entry which is preliminary data.</text>
</comment>
<keyword evidence="4" id="KW-1185">Reference proteome</keyword>
<dbReference type="Pfam" id="PF01521">
    <property type="entry name" value="Fe-S_biosyn"/>
    <property type="match status" value="1"/>
</dbReference>
<name>A0A9P6VVI3_RHOMI</name>
<evidence type="ECO:0000259" key="2">
    <source>
        <dbReference type="Pfam" id="PF01521"/>
    </source>
</evidence>
<dbReference type="GO" id="GO:0051537">
    <property type="term" value="F:2 iron, 2 sulfur cluster binding"/>
    <property type="evidence" value="ECO:0007669"/>
    <property type="project" value="TreeGrafter"/>
</dbReference>
<dbReference type="InterPro" id="IPR035903">
    <property type="entry name" value="HesB-like_dom_sf"/>
</dbReference>